<dbReference type="Proteomes" id="UP001238179">
    <property type="component" value="Chromosome"/>
</dbReference>
<accession>A0AA48GHW7</accession>
<protein>
    <submittedName>
        <fullName evidence="1">Transcriptional regulator</fullName>
    </submittedName>
</protein>
<dbReference type="AlphaFoldDB" id="A0AA48GHW7"/>
<evidence type="ECO:0000313" key="1">
    <source>
        <dbReference type="EMBL" id="BDU71289.1"/>
    </source>
</evidence>
<proteinExistence type="predicted"/>
<evidence type="ECO:0000313" key="2">
    <source>
        <dbReference type="Proteomes" id="UP001238179"/>
    </source>
</evidence>
<dbReference type="Pfam" id="PF09695">
    <property type="entry name" value="YtfJ_HI0045"/>
    <property type="match status" value="1"/>
</dbReference>
<dbReference type="InterPro" id="IPR006513">
    <property type="entry name" value="YtfJ_HI0045"/>
</dbReference>
<reference evidence="2" key="1">
    <citation type="journal article" date="2023" name="Int. J. Syst. Evol. Microbiol.">
        <title>Mesoterricola silvestris gen. nov., sp. nov., Mesoterricola sediminis sp. nov., Geothrix oryzae sp. nov., Geothrix edaphica sp. nov., Geothrix rubra sp. nov., and Geothrix limicola sp. nov., six novel members of Acidobacteriota isolated from soils.</title>
        <authorList>
            <person name="Itoh H."/>
            <person name="Sugisawa Y."/>
            <person name="Mise K."/>
            <person name="Xu Z."/>
            <person name="Kuniyasu M."/>
            <person name="Ushijima N."/>
            <person name="Kawano K."/>
            <person name="Kobayashi E."/>
            <person name="Shiratori Y."/>
            <person name="Masuda Y."/>
            <person name="Senoo K."/>
        </authorList>
    </citation>
    <scope>NUCLEOTIDE SEQUENCE [LARGE SCALE GENOMIC DNA]</scope>
    <source>
        <strain evidence="2">W79</strain>
    </source>
</reference>
<dbReference type="KEGG" id="msil:METEAL_04630"/>
<keyword evidence="2" id="KW-1185">Reference proteome</keyword>
<organism evidence="1 2">
    <name type="scientific">Mesoterricola silvestris</name>
    <dbReference type="NCBI Taxonomy" id="2927979"/>
    <lineage>
        <taxon>Bacteria</taxon>
        <taxon>Pseudomonadati</taxon>
        <taxon>Acidobacteriota</taxon>
        <taxon>Holophagae</taxon>
        <taxon>Holophagales</taxon>
        <taxon>Holophagaceae</taxon>
        <taxon>Mesoterricola</taxon>
    </lineage>
</organism>
<dbReference type="EMBL" id="AP027080">
    <property type="protein sequence ID" value="BDU71289.1"/>
    <property type="molecule type" value="Genomic_DNA"/>
</dbReference>
<name>A0AA48GHW7_9BACT</name>
<sequence>MIRAAALALLALGPILAGIPVGTRLPEAHVADKGLLVLDGKAVTYHPWKASATNGRVRTIYHLAARMGIDDINKPYIDALIAAKLPERLPDSPYKTVTVLNLSEANWVTHGIGVSRLEKNQRDTPYALFVADEKGAARAAWGLAPGTSAVIVLDRDGTVLFFKEGRLSPEEIRMAVGIIQERLGR</sequence>
<dbReference type="RefSeq" id="WP_316414175.1">
    <property type="nucleotide sequence ID" value="NZ_AP027080.1"/>
</dbReference>
<gene>
    <name evidence="1" type="primary">ytfJ</name>
    <name evidence="1" type="ORF">METEAL_04630</name>
</gene>